<evidence type="ECO:0000313" key="1">
    <source>
        <dbReference type="EMBL" id="SEK42433.1"/>
    </source>
</evidence>
<gene>
    <name evidence="1" type="ORF">SAMN04487910_0494</name>
</gene>
<keyword evidence="2" id="KW-1185">Reference proteome</keyword>
<dbReference type="STRING" id="1038014.SAMN04487910_0494"/>
<protein>
    <submittedName>
        <fullName evidence="1">Uncharacterized protein</fullName>
    </submittedName>
</protein>
<dbReference type="AlphaFoldDB" id="A0A1H7GW92"/>
<dbReference type="EMBL" id="FOAB01000001">
    <property type="protein sequence ID" value="SEK42433.1"/>
    <property type="molecule type" value="Genomic_DNA"/>
</dbReference>
<dbReference type="Proteomes" id="UP000198521">
    <property type="component" value="Unassembled WGS sequence"/>
</dbReference>
<organism evidence="1 2">
    <name type="scientific">Aquimarina amphilecti</name>
    <dbReference type="NCBI Taxonomy" id="1038014"/>
    <lineage>
        <taxon>Bacteria</taxon>
        <taxon>Pseudomonadati</taxon>
        <taxon>Bacteroidota</taxon>
        <taxon>Flavobacteriia</taxon>
        <taxon>Flavobacteriales</taxon>
        <taxon>Flavobacteriaceae</taxon>
        <taxon>Aquimarina</taxon>
    </lineage>
</organism>
<name>A0A1H7GW92_AQUAM</name>
<evidence type="ECO:0000313" key="2">
    <source>
        <dbReference type="Proteomes" id="UP000198521"/>
    </source>
</evidence>
<sequence length="383" mass="44561">MNCKTLIPIVFFLIIYSTYSFAQSHFDFREIVLNIDIDIKSGKILINQDDLEELKLHRYDGEIIVNLFGIYPSSFYRPPGQKEIHLSVSPNFINTTLNPIIIPPTRPDLDTRAISNQIGEERVLLDSRSIYLDRYYVNSGDYLFHVKLTENYIDLVDKVNVPFSIYKYDELGDYIITHAEVINPFNQYIMNGYYIKSQILNSRNYDINESTEVRYYYTENEKSILLGKTNIRPLEGNESTNSLLFINSNTYDNIVGRKINIIVDEDKDILEYSDGDSNNRITYEIPSIEVNSNNIKVYPNPFRDKVTFGFYLNSTYTSTVSIQIYDNKGNIVYQKGYIFPAQANHLEISYLDENKIPSGNYHYSLFIHKSTGDIRYFGTIIKK</sequence>
<proteinExistence type="predicted"/>
<dbReference type="OrthoDB" id="9765957at2"/>
<reference evidence="1 2" key="1">
    <citation type="submission" date="2016-10" db="EMBL/GenBank/DDBJ databases">
        <authorList>
            <person name="de Groot N.N."/>
        </authorList>
    </citation>
    <scope>NUCLEOTIDE SEQUENCE [LARGE SCALE GENOMIC DNA]</scope>
    <source>
        <strain evidence="1 2">DSM 25232</strain>
    </source>
</reference>
<dbReference type="RefSeq" id="WP_091405061.1">
    <property type="nucleotide sequence ID" value="NZ_FOAB01000001.1"/>
</dbReference>
<accession>A0A1H7GW92</accession>